<evidence type="ECO:0000313" key="1">
    <source>
        <dbReference type="EMBL" id="KAF3323003.1"/>
    </source>
</evidence>
<proteinExistence type="predicted"/>
<protein>
    <submittedName>
        <fullName evidence="1">Uncharacterized protein</fullName>
    </submittedName>
</protein>
<organism evidence="1 2">
    <name type="scientific">Carex littledalei</name>
    <dbReference type="NCBI Taxonomy" id="544730"/>
    <lineage>
        <taxon>Eukaryota</taxon>
        <taxon>Viridiplantae</taxon>
        <taxon>Streptophyta</taxon>
        <taxon>Embryophyta</taxon>
        <taxon>Tracheophyta</taxon>
        <taxon>Spermatophyta</taxon>
        <taxon>Magnoliopsida</taxon>
        <taxon>Liliopsida</taxon>
        <taxon>Poales</taxon>
        <taxon>Cyperaceae</taxon>
        <taxon>Cyperoideae</taxon>
        <taxon>Cariceae</taxon>
        <taxon>Carex</taxon>
        <taxon>Carex subgen. Euthyceras</taxon>
    </lineage>
</organism>
<accession>A0A833QP21</accession>
<dbReference type="EMBL" id="SWLB01000024">
    <property type="protein sequence ID" value="KAF3323003.1"/>
    <property type="molecule type" value="Genomic_DNA"/>
</dbReference>
<gene>
    <name evidence="1" type="ORF">FCM35_KLT12992</name>
</gene>
<comment type="caution">
    <text evidence="1">The sequence shown here is derived from an EMBL/GenBank/DDBJ whole genome shotgun (WGS) entry which is preliminary data.</text>
</comment>
<sequence>MNFIYLGIASGVASLLGRKIFAADDDIFRRFHRGIRKRMASGTGDALLHPSNCLGWCGSLSIGVYTVYTCTSKIWRGR</sequence>
<evidence type="ECO:0000313" key="2">
    <source>
        <dbReference type="Proteomes" id="UP000623129"/>
    </source>
</evidence>
<dbReference type="AlphaFoldDB" id="A0A833QP21"/>
<dbReference type="Proteomes" id="UP000623129">
    <property type="component" value="Unassembled WGS sequence"/>
</dbReference>
<name>A0A833QP21_9POAL</name>
<reference evidence="1" key="1">
    <citation type="submission" date="2020-01" db="EMBL/GenBank/DDBJ databases">
        <title>Genome sequence of Kobresia littledalei, the first chromosome-level genome in the family Cyperaceae.</title>
        <authorList>
            <person name="Qu G."/>
        </authorList>
    </citation>
    <scope>NUCLEOTIDE SEQUENCE</scope>
    <source>
        <strain evidence="1">C.B.Clarke</strain>
        <tissue evidence="1">Leaf</tissue>
    </source>
</reference>
<keyword evidence="2" id="KW-1185">Reference proteome</keyword>